<keyword evidence="3" id="KW-1185">Reference proteome</keyword>
<accession>A0A4R5KI75</accession>
<evidence type="ECO:0000313" key="3">
    <source>
        <dbReference type="Proteomes" id="UP000295636"/>
    </source>
</evidence>
<dbReference type="Proteomes" id="UP000295636">
    <property type="component" value="Unassembled WGS sequence"/>
</dbReference>
<proteinExistence type="predicted"/>
<dbReference type="RefSeq" id="WP_133231898.1">
    <property type="nucleotide sequence ID" value="NZ_SMRT01000011.1"/>
</dbReference>
<feature type="transmembrane region" description="Helical" evidence="1">
    <location>
        <begin position="83"/>
        <end position="100"/>
    </location>
</feature>
<keyword evidence="1" id="KW-0472">Membrane</keyword>
<comment type="caution">
    <text evidence="2">The sequence shown here is derived from an EMBL/GenBank/DDBJ whole genome shotgun (WGS) entry which is preliminary data.</text>
</comment>
<organism evidence="2 3">
    <name type="scientific">Paenibacillus piri</name>
    <dbReference type="NCBI Taxonomy" id="2547395"/>
    <lineage>
        <taxon>Bacteria</taxon>
        <taxon>Bacillati</taxon>
        <taxon>Bacillota</taxon>
        <taxon>Bacilli</taxon>
        <taxon>Bacillales</taxon>
        <taxon>Paenibacillaceae</taxon>
        <taxon>Paenibacillus</taxon>
    </lineage>
</organism>
<reference evidence="2 3" key="1">
    <citation type="submission" date="2019-03" db="EMBL/GenBank/DDBJ databases">
        <title>This is whole genome sequence of Paenibacillus sp MS74 strain.</title>
        <authorList>
            <person name="Trinh H.N."/>
        </authorList>
    </citation>
    <scope>NUCLEOTIDE SEQUENCE [LARGE SCALE GENOMIC DNA]</scope>
    <source>
        <strain evidence="2 3">MS74</strain>
    </source>
</reference>
<keyword evidence="1" id="KW-1133">Transmembrane helix</keyword>
<gene>
    <name evidence="2" type="ORF">E1757_21360</name>
</gene>
<feature type="transmembrane region" description="Helical" evidence="1">
    <location>
        <begin position="52"/>
        <end position="71"/>
    </location>
</feature>
<evidence type="ECO:0000256" key="1">
    <source>
        <dbReference type="SAM" id="Phobius"/>
    </source>
</evidence>
<protein>
    <submittedName>
        <fullName evidence="2">Uncharacterized protein</fullName>
    </submittedName>
</protein>
<dbReference type="OrthoDB" id="2615483at2"/>
<sequence length="104" mass="11164">MSTGLLIFCYYTIKGISITAINENEKSLLLLVGSTCSMIGGYICARIAKKSEYFNAATIGVIGIAITSYSYVTGDISPDWYKSAALVVEIPITLLGVKLAKMRA</sequence>
<dbReference type="EMBL" id="SMRT01000011">
    <property type="protein sequence ID" value="TDF95086.1"/>
    <property type="molecule type" value="Genomic_DNA"/>
</dbReference>
<name>A0A4R5KI75_9BACL</name>
<dbReference type="AlphaFoldDB" id="A0A4R5KI75"/>
<keyword evidence="1" id="KW-0812">Transmembrane</keyword>
<evidence type="ECO:0000313" key="2">
    <source>
        <dbReference type="EMBL" id="TDF95086.1"/>
    </source>
</evidence>